<dbReference type="STRING" id="68775.A0A5C3LVM1"/>
<dbReference type="EMBL" id="ML213611">
    <property type="protein sequence ID" value="TFK36862.1"/>
    <property type="molecule type" value="Genomic_DNA"/>
</dbReference>
<name>A0A5C3LVM1_9AGAR</name>
<accession>A0A5C3LVM1</accession>
<reference evidence="2 3" key="1">
    <citation type="journal article" date="2019" name="Nat. Ecol. Evol.">
        <title>Megaphylogeny resolves global patterns of mushroom evolution.</title>
        <authorList>
            <person name="Varga T."/>
            <person name="Krizsan K."/>
            <person name="Foldi C."/>
            <person name="Dima B."/>
            <person name="Sanchez-Garcia M."/>
            <person name="Sanchez-Ramirez S."/>
            <person name="Szollosi G.J."/>
            <person name="Szarkandi J.G."/>
            <person name="Papp V."/>
            <person name="Albert L."/>
            <person name="Andreopoulos W."/>
            <person name="Angelini C."/>
            <person name="Antonin V."/>
            <person name="Barry K.W."/>
            <person name="Bougher N.L."/>
            <person name="Buchanan P."/>
            <person name="Buyck B."/>
            <person name="Bense V."/>
            <person name="Catcheside P."/>
            <person name="Chovatia M."/>
            <person name="Cooper J."/>
            <person name="Damon W."/>
            <person name="Desjardin D."/>
            <person name="Finy P."/>
            <person name="Geml J."/>
            <person name="Haridas S."/>
            <person name="Hughes K."/>
            <person name="Justo A."/>
            <person name="Karasinski D."/>
            <person name="Kautmanova I."/>
            <person name="Kiss B."/>
            <person name="Kocsube S."/>
            <person name="Kotiranta H."/>
            <person name="LaButti K.M."/>
            <person name="Lechner B.E."/>
            <person name="Liimatainen K."/>
            <person name="Lipzen A."/>
            <person name="Lukacs Z."/>
            <person name="Mihaltcheva S."/>
            <person name="Morgado L.N."/>
            <person name="Niskanen T."/>
            <person name="Noordeloos M.E."/>
            <person name="Ohm R.A."/>
            <person name="Ortiz-Santana B."/>
            <person name="Ovrebo C."/>
            <person name="Racz N."/>
            <person name="Riley R."/>
            <person name="Savchenko A."/>
            <person name="Shiryaev A."/>
            <person name="Soop K."/>
            <person name="Spirin V."/>
            <person name="Szebenyi C."/>
            <person name="Tomsovsky M."/>
            <person name="Tulloss R.E."/>
            <person name="Uehling J."/>
            <person name="Grigoriev I.V."/>
            <person name="Vagvolgyi C."/>
            <person name="Papp T."/>
            <person name="Martin F.M."/>
            <person name="Miettinen O."/>
            <person name="Hibbett D.S."/>
            <person name="Nagy L.G."/>
        </authorList>
    </citation>
    <scope>NUCLEOTIDE SEQUENCE [LARGE SCALE GENOMIC DNA]</scope>
    <source>
        <strain evidence="2 3">CBS 166.37</strain>
    </source>
</reference>
<dbReference type="Proteomes" id="UP000308652">
    <property type="component" value="Unassembled WGS sequence"/>
</dbReference>
<gene>
    <name evidence="2" type="ORF">BDQ12DRAFT_633178</name>
</gene>
<dbReference type="SMART" id="SM00256">
    <property type="entry name" value="FBOX"/>
    <property type="match status" value="1"/>
</dbReference>
<evidence type="ECO:0000313" key="2">
    <source>
        <dbReference type="EMBL" id="TFK36862.1"/>
    </source>
</evidence>
<dbReference type="Gene3D" id="1.20.1280.50">
    <property type="match status" value="1"/>
</dbReference>
<dbReference type="InterPro" id="IPR001810">
    <property type="entry name" value="F-box_dom"/>
</dbReference>
<organism evidence="2 3">
    <name type="scientific">Crucibulum laeve</name>
    <dbReference type="NCBI Taxonomy" id="68775"/>
    <lineage>
        <taxon>Eukaryota</taxon>
        <taxon>Fungi</taxon>
        <taxon>Dikarya</taxon>
        <taxon>Basidiomycota</taxon>
        <taxon>Agaricomycotina</taxon>
        <taxon>Agaricomycetes</taxon>
        <taxon>Agaricomycetidae</taxon>
        <taxon>Agaricales</taxon>
        <taxon>Agaricineae</taxon>
        <taxon>Nidulariaceae</taxon>
        <taxon>Crucibulum</taxon>
    </lineage>
</organism>
<protein>
    <recommendedName>
        <fullName evidence="1">F-box domain-containing protein</fullName>
    </recommendedName>
</protein>
<proteinExistence type="predicted"/>
<dbReference type="SUPFAM" id="SSF81383">
    <property type="entry name" value="F-box domain"/>
    <property type="match status" value="1"/>
</dbReference>
<dbReference type="PROSITE" id="PS50181">
    <property type="entry name" value="FBOX"/>
    <property type="match status" value="1"/>
</dbReference>
<feature type="domain" description="F-box" evidence="1">
    <location>
        <begin position="1"/>
        <end position="47"/>
    </location>
</feature>
<sequence>MATLRILPNELFVKILEFLDFRSLCRCRQTCHLLQALVENTTALKYTIDLAISGQDDGLTSALGTAERYALLKKYQAAWDNVTWKDERRLRMFHGGLWELYGGVLAQNNSSGELVFYQLPSSIRGIEEKEWSHKHSKFLFHVRDFGMDPSSDLLVLIQAPQWVGANADHTHRIHLRSLSTAGQHPSARTPVLTHIQDERDAGYSYTIQISGDYVGILFNTMLTGENELLIWNWKKGILEIDVVGDEVNSYAFLSERYVVICLIAMSDTYECVEPSLFVLDFLAETPERQGFSDLEHVVFFRYPPLQSTVEIVEFDIRSDPAPEWKPHPDFRVPFHINDSARVYVLSLWVQGQGQELECIVHFVPRSTFYSKVNHIDSETPSISWEDWGPSGSRLLVPSRAHSSAWVCYVYGSRYITSCENNQDDPSAGSQSLVRVYDFNQLAIKHFVGRGSYSKDMQDVTKGDADCRTEYITTDSIFERDDIFEEEVRTSLPYRVRSFPLNVASLRQAVMLLSEDNIIAVDTRSEADVFRIQTI</sequence>
<dbReference type="CDD" id="cd09917">
    <property type="entry name" value="F-box_SF"/>
    <property type="match status" value="1"/>
</dbReference>
<evidence type="ECO:0000259" key="1">
    <source>
        <dbReference type="PROSITE" id="PS50181"/>
    </source>
</evidence>
<keyword evidence="3" id="KW-1185">Reference proteome</keyword>
<dbReference type="OrthoDB" id="3174109at2759"/>
<dbReference type="InterPro" id="IPR036047">
    <property type="entry name" value="F-box-like_dom_sf"/>
</dbReference>
<evidence type="ECO:0000313" key="3">
    <source>
        <dbReference type="Proteomes" id="UP000308652"/>
    </source>
</evidence>
<dbReference type="Pfam" id="PF12937">
    <property type="entry name" value="F-box-like"/>
    <property type="match status" value="1"/>
</dbReference>
<dbReference type="AlphaFoldDB" id="A0A5C3LVM1"/>